<dbReference type="GO" id="GO:1901135">
    <property type="term" value="P:carbohydrate derivative metabolic process"/>
    <property type="evidence" value="ECO:0007669"/>
    <property type="project" value="InterPro"/>
</dbReference>
<dbReference type="Pfam" id="PF01380">
    <property type="entry name" value="SIS"/>
    <property type="match status" value="1"/>
</dbReference>
<evidence type="ECO:0000256" key="4">
    <source>
        <dbReference type="SAM" id="MobiDB-lite"/>
    </source>
</evidence>
<dbReference type="PANTHER" id="PTHR30514:SF1">
    <property type="entry name" value="HTH-TYPE TRANSCRIPTIONAL REGULATOR HEXR-RELATED"/>
    <property type="match status" value="1"/>
</dbReference>
<organism evidence="7 8">
    <name type="scientific">Auraticoccus monumenti</name>
    <dbReference type="NCBI Taxonomy" id="675864"/>
    <lineage>
        <taxon>Bacteria</taxon>
        <taxon>Bacillati</taxon>
        <taxon>Actinomycetota</taxon>
        <taxon>Actinomycetes</taxon>
        <taxon>Propionibacteriales</taxon>
        <taxon>Propionibacteriaceae</taxon>
        <taxon>Auraticoccus</taxon>
    </lineage>
</organism>
<dbReference type="CDD" id="cd05013">
    <property type="entry name" value="SIS_RpiR"/>
    <property type="match status" value="1"/>
</dbReference>
<keyword evidence="8" id="KW-1185">Reference proteome</keyword>
<accession>A0A1G6SDC8</accession>
<keyword evidence="3" id="KW-0804">Transcription</keyword>
<dbReference type="GO" id="GO:0097367">
    <property type="term" value="F:carbohydrate derivative binding"/>
    <property type="evidence" value="ECO:0007669"/>
    <property type="project" value="InterPro"/>
</dbReference>
<name>A0A1G6SDC8_9ACTN</name>
<dbReference type="PROSITE" id="PS51464">
    <property type="entry name" value="SIS"/>
    <property type="match status" value="1"/>
</dbReference>
<dbReference type="Pfam" id="PF01418">
    <property type="entry name" value="HTH_6"/>
    <property type="match status" value="1"/>
</dbReference>
<keyword evidence="1" id="KW-0805">Transcription regulation</keyword>
<evidence type="ECO:0000313" key="7">
    <source>
        <dbReference type="EMBL" id="SDD14882.1"/>
    </source>
</evidence>
<dbReference type="Gene3D" id="1.10.10.10">
    <property type="entry name" value="Winged helix-like DNA-binding domain superfamily/Winged helix DNA-binding domain"/>
    <property type="match status" value="1"/>
</dbReference>
<dbReference type="InterPro" id="IPR036388">
    <property type="entry name" value="WH-like_DNA-bd_sf"/>
</dbReference>
<dbReference type="Proteomes" id="UP000198546">
    <property type="component" value="Chromosome i"/>
</dbReference>
<dbReference type="Gene3D" id="3.40.50.10490">
    <property type="entry name" value="Glucose-6-phosphate isomerase like protein, domain 1"/>
    <property type="match status" value="1"/>
</dbReference>
<dbReference type="AlphaFoldDB" id="A0A1G6SDC8"/>
<dbReference type="GO" id="GO:0003677">
    <property type="term" value="F:DNA binding"/>
    <property type="evidence" value="ECO:0007669"/>
    <property type="project" value="UniProtKB-KW"/>
</dbReference>
<dbReference type="InterPro" id="IPR047640">
    <property type="entry name" value="RpiR-like"/>
</dbReference>
<evidence type="ECO:0000259" key="5">
    <source>
        <dbReference type="PROSITE" id="PS51071"/>
    </source>
</evidence>
<dbReference type="OrthoDB" id="370421at2"/>
<protein>
    <submittedName>
        <fullName evidence="7">DNA-binding transcriptional regulator, MurR/RpiR family, contains HTH and SIS domains</fullName>
    </submittedName>
</protein>
<feature type="domain" description="SIS" evidence="6">
    <location>
        <begin position="140"/>
        <end position="280"/>
    </location>
</feature>
<dbReference type="InterPro" id="IPR009057">
    <property type="entry name" value="Homeodomain-like_sf"/>
</dbReference>
<evidence type="ECO:0000256" key="1">
    <source>
        <dbReference type="ARBA" id="ARBA00023015"/>
    </source>
</evidence>
<feature type="domain" description="HTH rpiR-type" evidence="5">
    <location>
        <begin position="15"/>
        <end position="91"/>
    </location>
</feature>
<dbReference type="PANTHER" id="PTHR30514">
    <property type="entry name" value="GLUCOKINASE"/>
    <property type="match status" value="1"/>
</dbReference>
<proteinExistence type="predicted"/>
<dbReference type="EMBL" id="LT629688">
    <property type="protein sequence ID" value="SDD14882.1"/>
    <property type="molecule type" value="Genomic_DNA"/>
</dbReference>
<keyword evidence="2 7" id="KW-0238">DNA-binding</keyword>
<gene>
    <name evidence="7" type="ORF">SAMN04489747_0295</name>
</gene>
<dbReference type="InterPro" id="IPR001347">
    <property type="entry name" value="SIS_dom"/>
</dbReference>
<sequence length="342" mass="36826">MVTKQTGTPGAGEAVSVTSRIQHALPEMSAAMVKIATFLLQHPRTPLEYSILELAEETGTSAATVTRFCRLIGFSGYVPFRVAIASDVGRDSAASWQSDIGQEFRPEDPPTTVLSTLISAHTRSLQQTASQLDLDLLSLVATRIATCRHFDIYGIGGSAVMAAELEARLYRIGISCHHWVELHAGLTSAALQDAECVALAISNTGRTESTIQMLQQARTAGALTVALTNNPSSPVAAAADLTITTSAFGRFLQPDDLAAKHVQLLVIDLLYLLVAQQNYSRATTTLAATALAVSPHRRAPRAVRASARREERHPRPPHQFPAGPQDRLTHEFSEITTEGRNT</sequence>
<feature type="region of interest" description="Disordered" evidence="4">
    <location>
        <begin position="297"/>
        <end position="342"/>
    </location>
</feature>
<dbReference type="InterPro" id="IPR035472">
    <property type="entry name" value="RpiR-like_SIS"/>
</dbReference>
<dbReference type="STRING" id="675864.SAMN04489747_0295"/>
<dbReference type="SUPFAM" id="SSF46689">
    <property type="entry name" value="Homeodomain-like"/>
    <property type="match status" value="1"/>
</dbReference>
<dbReference type="PROSITE" id="PS51071">
    <property type="entry name" value="HTH_RPIR"/>
    <property type="match status" value="1"/>
</dbReference>
<evidence type="ECO:0000259" key="6">
    <source>
        <dbReference type="PROSITE" id="PS51464"/>
    </source>
</evidence>
<dbReference type="SUPFAM" id="SSF53697">
    <property type="entry name" value="SIS domain"/>
    <property type="match status" value="1"/>
</dbReference>
<reference evidence="7 8" key="1">
    <citation type="submission" date="2016-10" db="EMBL/GenBank/DDBJ databases">
        <authorList>
            <person name="de Groot N.N."/>
        </authorList>
    </citation>
    <scope>NUCLEOTIDE SEQUENCE [LARGE SCALE GENOMIC DNA]</scope>
    <source>
        <strain evidence="7 8">MON 2.2</strain>
    </source>
</reference>
<dbReference type="GO" id="GO:0003700">
    <property type="term" value="F:DNA-binding transcription factor activity"/>
    <property type="evidence" value="ECO:0007669"/>
    <property type="project" value="InterPro"/>
</dbReference>
<dbReference type="InterPro" id="IPR000281">
    <property type="entry name" value="HTH_RpiR"/>
</dbReference>
<evidence type="ECO:0000256" key="3">
    <source>
        <dbReference type="ARBA" id="ARBA00023163"/>
    </source>
</evidence>
<evidence type="ECO:0000313" key="8">
    <source>
        <dbReference type="Proteomes" id="UP000198546"/>
    </source>
</evidence>
<evidence type="ECO:0000256" key="2">
    <source>
        <dbReference type="ARBA" id="ARBA00023125"/>
    </source>
</evidence>
<dbReference type="InterPro" id="IPR046348">
    <property type="entry name" value="SIS_dom_sf"/>
</dbReference>